<organism evidence="1 2">
    <name type="scientific">Variovorax ureilyticus</name>
    <dbReference type="NCBI Taxonomy" id="1836198"/>
    <lineage>
        <taxon>Bacteria</taxon>
        <taxon>Pseudomonadati</taxon>
        <taxon>Pseudomonadota</taxon>
        <taxon>Betaproteobacteria</taxon>
        <taxon>Burkholderiales</taxon>
        <taxon>Comamonadaceae</taxon>
        <taxon>Variovorax</taxon>
    </lineage>
</organism>
<comment type="caution">
    <text evidence="1">The sequence shown here is derived from an EMBL/GenBank/DDBJ whole genome shotgun (WGS) entry which is preliminary data.</text>
</comment>
<evidence type="ECO:0000313" key="1">
    <source>
        <dbReference type="EMBL" id="MEJ8810207.1"/>
    </source>
</evidence>
<reference evidence="1 2" key="1">
    <citation type="submission" date="2024-03" db="EMBL/GenBank/DDBJ databases">
        <title>Novel species of the genus Variovorax.</title>
        <authorList>
            <person name="Liu Q."/>
            <person name="Xin Y.-H."/>
        </authorList>
    </citation>
    <scope>NUCLEOTIDE SEQUENCE [LARGE SCALE GENOMIC DNA]</scope>
    <source>
        <strain evidence="1 2">KACC 18899</strain>
    </source>
</reference>
<accession>A0ABU8V987</accession>
<dbReference type="EMBL" id="JBBKZU010000001">
    <property type="protein sequence ID" value="MEJ8810207.1"/>
    <property type="molecule type" value="Genomic_DNA"/>
</dbReference>
<protein>
    <submittedName>
        <fullName evidence="1">DUF6502 family protein</fullName>
    </submittedName>
</protein>
<dbReference type="Proteomes" id="UP001365846">
    <property type="component" value="Unassembled WGS sequence"/>
</dbReference>
<gene>
    <name evidence="1" type="ORF">WKW77_03960</name>
</gene>
<proteinExistence type="predicted"/>
<dbReference type="InterPro" id="IPR045445">
    <property type="entry name" value="DUF6502"/>
</dbReference>
<evidence type="ECO:0000313" key="2">
    <source>
        <dbReference type="Proteomes" id="UP001365846"/>
    </source>
</evidence>
<dbReference type="Pfam" id="PF20112">
    <property type="entry name" value="DUF6502"/>
    <property type="match status" value="1"/>
</dbReference>
<keyword evidence="2" id="KW-1185">Reference proteome</keyword>
<dbReference type="RefSeq" id="WP_340355502.1">
    <property type="nucleotide sequence ID" value="NZ_JBBKZU010000001.1"/>
</dbReference>
<sequence length="272" mass="29889">MDNRLAWAQAACARIMRPVVRLALAMGLKHPQMEELLRDLLLDEAHRLWRGQGVAEPNISQLSITTGLNRKAVTSRVREPADALPGTESSAAARTFTSWLQMQTDDPALRRLPVVANGDAVSFETLARAAGRGNWHHRSILDELVRLKLVNEEDGHAELTAEAFVPQADLRSMLAFLGDNARDHLQAAVSNVTGERAPMLERAVFAKGLSLEDCEAIQALVRQRWTALHHELTGHMTRAVEAADGAASGRIRVGIYTYIEDAGESARDPTPR</sequence>
<name>A0ABU8V987_9BURK</name>